<dbReference type="PIRSF" id="PIRSF000164">
    <property type="entry name" value="DHO_oxidase"/>
    <property type="match status" value="1"/>
</dbReference>
<feature type="binding site" evidence="9">
    <location>
        <begin position="244"/>
        <end position="245"/>
    </location>
    <ligand>
        <name>FMN</name>
        <dbReference type="ChEBI" id="CHEBI:58210"/>
    </ligand>
</feature>
<proteinExistence type="inferred from homology"/>
<dbReference type="FunFam" id="3.20.20.70:FF:000027">
    <property type="entry name" value="Dihydropyrimidine dehydrogenase [NADP(+)]"/>
    <property type="match status" value="1"/>
</dbReference>
<evidence type="ECO:0000256" key="4">
    <source>
        <dbReference type="ARBA" id="ARBA00022490"/>
    </source>
</evidence>
<dbReference type="InterPro" id="IPR013785">
    <property type="entry name" value="Aldolase_TIM"/>
</dbReference>
<dbReference type="CDD" id="cd04740">
    <property type="entry name" value="DHOD_1B_like"/>
    <property type="match status" value="1"/>
</dbReference>
<feature type="binding site" evidence="9">
    <location>
        <position position="21"/>
    </location>
    <ligand>
        <name>FMN</name>
        <dbReference type="ChEBI" id="CHEBI:58210"/>
    </ligand>
</feature>
<keyword evidence="6 9" id="KW-0288">FMN</keyword>
<evidence type="ECO:0000256" key="3">
    <source>
        <dbReference type="ARBA" id="ARBA00008008"/>
    </source>
</evidence>
<dbReference type="GO" id="GO:0006207">
    <property type="term" value="P:'de novo' pyrimidine nucleobase biosynthetic process"/>
    <property type="evidence" value="ECO:0007669"/>
    <property type="project" value="InterPro"/>
</dbReference>
<keyword evidence="7 9" id="KW-0665">Pyrimidine biosynthesis</keyword>
<dbReference type="InterPro" id="IPR001295">
    <property type="entry name" value="Dihydroorotate_DH_CS"/>
</dbReference>
<comment type="caution">
    <text evidence="11">The sequence shown here is derived from an EMBL/GenBank/DDBJ whole genome shotgun (WGS) entry which is preliminary data.</text>
</comment>
<name>A0A2M7U489_9BACT</name>
<comment type="function">
    <text evidence="9">Catalyzes the conversion of dihydroorotate to orotate.</text>
</comment>
<comment type="subcellular location">
    <subcellularLocation>
        <location evidence="1 9">Cytoplasm</location>
    </subcellularLocation>
</comment>
<gene>
    <name evidence="9" type="primary">pyrD</name>
    <name evidence="11" type="ORF">COY14_02330</name>
</gene>
<comment type="pathway">
    <text evidence="2 9">Pyrimidine metabolism; UMP biosynthesis via de novo pathway.</text>
</comment>
<feature type="binding site" evidence="9">
    <location>
        <begin position="266"/>
        <end position="267"/>
    </location>
    <ligand>
        <name>FMN</name>
        <dbReference type="ChEBI" id="CHEBI:58210"/>
    </ligand>
</feature>
<dbReference type="EC" id="1.3.-.-" evidence="9"/>
<evidence type="ECO:0000313" key="11">
    <source>
        <dbReference type="EMBL" id="PIZ65429.1"/>
    </source>
</evidence>
<keyword evidence="4 9" id="KW-0963">Cytoplasm</keyword>
<evidence type="ECO:0000256" key="5">
    <source>
        <dbReference type="ARBA" id="ARBA00022630"/>
    </source>
</evidence>
<protein>
    <recommendedName>
        <fullName evidence="9">Dihydroorotate dehydrogenase</fullName>
        <shortName evidence="9">DHOD</shortName>
        <shortName evidence="9">DHODase</shortName>
        <shortName evidence="9">DHOdehase</shortName>
        <ecNumber evidence="9">1.3.-.-</ecNumber>
    </recommendedName>
</protein>
<evidence type="ECO:0000256" key="1">
    <source>
        <dbReference type="ARBA" id="ARBA00004496"/>
    </source>
</evidence>
<dbReference type="EMBL" id="PFOD01000049">
    <property type="protein sequence ID" value="PIZ65429.1"/>
    <property type="molecule type" value="Genomic_DNA"/>
</dbReference>
<evidence type="ECO:0000259" key="10">
    <source>
        <dbReference type="Pfam" id="PF01180"/>
    </source>
</evidence>
<feature type="binding site" evidence="9">
    <location>
        <begin position="193"/>
        <end position="194"/>
    </location>
    <ligand>
        <name>substrate</name>
    </ligand>
</feature>
<organism evidence="11 12">
    <name type="scientific">Candidatus Roizmanbacteria bacterium CG_4_10_14_0_2_um_filter_36_9</name>
    <dbReference type="NCBI Taxonomy" id="1974823"/>
    <lineage>
        <taxon>Bacteria</taxon>
        <taxon>Candidatus Roizmaniibacteriota</taxon>
    </lineage>
</organism>
<dbReference type="InterPro" id="IPR005720">
    <property type="entry name" value="Dihydroorotate_DH_cat"/>
</dbReference>
<feature type="binding site" evidence="9">
    <location>
        <begin position="69"/>
        <end position="73"/>
    </location>
    <ligand>
        <name>substrate</name>
    </ligand>
</feature>
<dbReference type="UniPathway" id="UPA00070"/>
<dbReference type="Proteomes" id="UP000230027">
    <property type="component" value="Unassembled WGS sequence"/>
</dbReference>
<feature type="binding site" evidence="9">
    <location>
        <begin position="45"/>
        <end position="46"/>
    </location>
    <ligand>
        <name>FMN</name>
        <dbReference type="ChEBI" id="CHEBI:58210"/>
    </ligand>
</feature>
<comment type="caution">
    <text evidence="9">Lacks conserved residue(s) required for the propagation of feature annotation.</text>
</comment>
<dbReference type="GO" id="GO:0004152">
    <property type="term" value="F:dihydroorotate dehydrogenase activity"/>
    <property type="evidence" value="ECO:0007669"/>
    <property type="project" value="UniProtKB-UniRule"/>
</dbReference>
<dbReference type="InterPro" id="IPR049622">
    <property type="entry name" value="Dihydroorotate_DH_I"/>
</dbReference>
<dbReference type="InterPro" id="IPR012135">
    <property type="entry name" value="Dihydroorotate_DH_1_2"/>
</dbReference>
<evidence type="ECO:0000256" key="9">
    <source>
        <dbReference type="HAMAP-Rule" id="MF_00224"/>
    </source>
</evidence>
<dbReference type="AlphaFoldDB" id="A0A2M7U489"/>
<evidence type="ECO:0000313" key="12">
    <source>
        <dbReference type="Proteomes" id="UP000230027"/>
    </source>
</evidence>
<sequence length="305" mass="32059">MLDLSINLAGIPLKNPTILASGIMGVSSASLRFCEENGAGAVTLKSIGSVERSGHANPTVIVWEKGIQNAVGLSNPGIDGSIEKIEKAVKTLSIPLIGSMFADTIKNFKTIALKMAETGVAGIEVNLSCPNTEDDFGKMFALDPKMTEDLIKAVKGEVGDLPIFAKLSGEHSDITEVGKAAEAAGADGITAINTMSGIVIDIYQKRPILKNIVGGISGPAIRPFGVRAVWNLFQAVKIPIIGTGGINTGEDAIEYIMAGATAVGIGSGIYYRGIDTFKKVTDEITMFMKEEGYKSVEEMKGIAHL</sequence>
<feature type="binding site" evidence="9">
    <location>
        <position position="45"/>
    </location>
    <ligand>
        <name>substrate</name>
    </ligand>
</feature>
<dbReference type="NCBIfam" id="TIGR01037">
    <property type="entry name" value="pyrD_sub1_fam"/>
    <property type="match status" value="1"/>
</dbReference>
<dbReference type="PROSITE" id="PS00912">
    <property type="entry name" value="DHODEHASE_2"/>
    <property type="match status" value="1"/>
</dbReference>
<dbReference type="HAMAP" id="MF_00224">
    <property type="entry name" value="DHO_dh_type1"/>
    <property type="match status" value="1"/>
</dbReference>
<feature type="binding site" evidence="9">
    <location>
        <position position="218"/>
    </location>
    <ligand>
        <name>FMN</name>
        <dbReference type="ChEBI" id="CHEBI:58210"/>
    </ligand>
</feature>
<feature type="binding site" evidence="9">
    <location>
        <position position="192"/>
    </location>
    <ligand>
        <name>FMN</name>
        <dbReference type="ChEBI" id="CHEBI:58210"/>
    </ligand>
</feature>
<dbReference type="PROSITE" id="PS00911">
    <property type="entry name" value="DHODEHASE_1"/>
    <property type="match status" value="1"/>
</dbReference>
<feature type="active site" description="Nucleophile" evidence="9">
    <location>
        <position position="129"/>
    </location>
</feature>
<comment type="similarity">
    <text evidence="3 9">Belongs to the dihydroorotate dehydrogenase family. Type 1 subfamily.</text>
</comment>
<feature type="binding site" evidence="9">
    <location>
        <position position="126"/>
    </location>
    <ligand>
        <name>substrate</name>
    </ligand>
</feature>
<dbReference type="PANTHER" id="PTHR48109:SF1">
    <property type="entry name" value="DIHYDROOROTATE DEHYDROGENASE (FUMARATE)"/>
    <property type="match status" value="1"/>
</dbReference>
<dbReference type="PANTHER" id="PTHR48109">
    <property type="entry name" value="DIHYDROOROTATE DEHYDROGENASE (QUINONE), MITOCHONDRIAL-RELATED"/>
    <property type="match status" value="1"/>
</dbReference>
<dbReference type="InterPro" id="IPR050074">
    <property type="entry name" value="DHO_dehydrogenase"/>
</dbReference>
<dbReference type="InterPro" id="IPR024920">
    <property type="entry name" value="Dihydroorotate_DH_1"/>
</dbReference>
<accession>A0A2M7U489</accession>
<evidence type="ECO:0000256" key="8">
    <source>
        <dbReference type="ARBA" id="ARBA00023002"/>
    </source>
</evidence>
<dbReference type="GO" id="GO:0044205">
    <property type="term" value="P:'de novo' UMP biosynthetic process"/>
    <property type="evidence" value="ECO:0007669"/>
    <property type="project" value="UniProtKB-UniRule"/>
</dbReference>
<dbReference type="GO" id="GO:0005737">
    <property type="term" value="C:cytoplasm"/>
    <property type="evidence" value="ECO:0007669"/>
    <property type="project" value="UniProtKB-SubCell"/>
</dbReference>
<dbReference type="Gene3D" id="3.20.20.70">
    <property type="entry name" value="Aldolase class I"/>
    <property type="match status" value="1"/>
</dbReference>
<evidence type="ECO:0000256" key="6">
    <source>
        <dbReference type="ARBA" id="ARBA00022643"/>
    </source>
</evidence>
<evidence type="ECO:0000256" key="7">
    <source>
        <dbReference type="ARBA" id="ARBA00022975"/>
    </source>
</evidence>
<evidence type="ECO:0000256" key="2">
    <source>
        <dbReference type="ARBA" id="ARBA00004725"/>
    </source>
</evidence>
<reference evidence="12" key="1">
    <citation type="submission" date="2017-09" db="EMBL/GenBank/DDBJ databases">
        <title>Depth-based differentiation of microbial function through sediment-hosted aquifers and enrichment of novel symbionts in the deep terrestrial subsurface.</title>
        <authorList>
            <person name="Probst A.J."/>
            <person name="Ladd B."/>
            <person name="Jarett J.K."/>
            <person name="Geller-Mcgrath D.E."/>
            <person name="Sieber C.M.K."/>
            <person name="Emerson J.B."/>
            <person name="Anantharaman K."/>
            <person name="Thomas B.C."/>
            <person name="Malmstrom R."/>
            <person name="Stieglmeier M."/>
            <person name="Klingl A."/>
            <person name="Woyke T."/>
            <person name="Ryan C.M."/>
            <person name="Banfield J.F."/>
        </authorList>
    </citation>
    <scope>NUCLEOTIDE SEQUENCE [LARGE SCALE GENOMIC DNA]</scope>
</reference>
<keyword evidence="8 9" id="KW-0560">Oxidoreductase</keyword>
<keyword evidence="5 9" id="KW-0285">Flavoprotein</keyword>
<dbReference type="InterPro" id="IPR033888">
    <property type="entry name" value="DHOD_1B"/>
</dbReference>
<dbReference type="NCBIfam" id="NF005574">
    <property type="entry name" value="PRK07259.1"/>
    <property type="match status" value="1"/>
</dbReference>
<feature type="domain" description="Dihydroorotate dehydrogenase catalytic" evidence="10">
    <location>
        <begin position="4"/>
        <end position="288"/>
    </location>
</feature>
<dbReference type="Pfam" id="PF01180">
    <property type="entry name" value="DHO_dh"/>
    <property type="match status" value="1"/>
</dbReference>
<comment type="cofactor">
    <cofactor evidence="9">
        <name>FMN</name>
        <dbReference type="ChEBI" id="CHEBI:58210"/>
    </cofactor>
    <text evidence="9">Binds 1 FMN per subunit.</text>
</comment>
<dbReference type="SUPFAM" id="SSF51395">
    <property type="entry name" value="FMN-linked oxidoreductases"/>
    <property type="match status" value="1"/>
</dbReference>
<comment type="catalytic activity">
    <reaction evidence="9">
        <text>(S)-dihydroorotate + A = orotate + AH2</text>
        <dbReference type="Rhea" id="RHEA:18073"/>
        <dbReference type="ChEBI" id="CHEBI:13193"/>
        <dbReference type="ChEBI" id="CHEBI:17499"/>
        <dbReference type="ChEBI" id="CHEBI:30839"/>
        <dbReference type="ChEBI" id="CHEBI:30864"/>
    </reaction>
</comment>
<feature type="binding site" evidence="9">
    <location>
        <position position="126"/>
    </location>
    <ligand>
        <name>FMN</name>
        <dbReference type="ChEBI" id="CHEBI:58210"/>
    </ligand>
</feature>
<feature type="binding site" evidence="9">
    <location>
        <position position="166"/>
    </location>
    <ligand>
        <name>FMN</name>
        <dbReference type="ChEBI" id="CHEBI:58210"/>
    </ligand>
</feature>